<evidence type="ECO:0000313" key="10">
    <source>
        <dbReference type="Proteomes" id="UP000611554"/>
    </source>
</evidence>
<keyword evidence="2" id="KW-1003">Cell membrane</keyword>
<dbReference type="Proteomes" id="UP000611554">
    <property type="component" value="Unassembled WGS sequence"/>
</dbReference>
<name>A0ABQ2QWM4_9ACTN</name>
<organism evidence="9 10">
    <name type="scientific">Streptosporangium pseudovulgare</name>
    <dbReference type="NCBI Taxonomy" id="35765"/>
    <lineage>
        <taxon>Bacteria</taxon>
        <taxon>Bacillati</taxon>
        <taxon>Actinomycetota</taxon>
        <taxon>Actinomycetes</taxon>
        <taxon>Streptosporangiales</taxon>
        <taxon>Streptosporangiaceae</taxon>
        <taxon>Streptosporangium</taxon>
    </lineage>
</organism>
<evidence type="ECO:0000256" key="3">
    <source>
        <dbReference type="ARBA" id="ARBA00022692"/>
    </source>
</evidence>
<feature type="transmembrane region" description="Helical" evidence="7">
    <location>
        <begin position="364"/>
        <end position="386"/>
    </location>
</feature>
<evidence type="ECO:0000259" key="8">
    <source>
        <dbReference type="Pfam" id="PF06271"/>
    </source>
</evidence>
<feature type="transmembrane region" description="Helical" evidence="7">
    <location>
        <begin position="436"/>
        <end position="460"/>
    </location>
</feature>
<dbReference type="EMBL" id="BMQJ01000006">
    <property type="protein sequence ID" value="GGP98022.1"/>
    <property type="molecule type" value="Genomic_DNA"/>
</dbReference>
<feature type="domain" description="RDD" evidence="8">
    <location>
        <begin position="318"/>
        <end position="474"/>
    </location>
</feature>
<evidence type="ECO:0000256" key="5">
    <source>
        <dbReference type="ARBA" id="ARBA00023136"/>
    </source>
</evidence>
<keyword evidence="4 7" id="KW-1133">Transmembrane helix</keyword>
<gene>
    <name evidence="9" type="ORF">GCM10010140_30200</name>
</gene>
<dbReference type="Pfam" id="PF06271">
    <property type="entry name" value="RDD"/>
    <property type="match status" value="1"/>
</dbReference>
<evidence type="ECO:0000256" key="2">
    <source>
        <dbReference type="ARBA" id="ARBA00022475"/>
    </source>
</evidence>
<keyword evidence="5 7" id="KW-0472">Membrane</keyword>
<evidence type="ECO:0000256" key="4">
    <source>
        <dbReference type="ARBA" id="ARBA00022989"/>
    </source>
</evidence>
<feature type="compositionally biased region" description="Gly residues" evidence="6">
    <location>
        <begin position="53"/>
        <end position="73"/>
    </location>
</feature>
<dbReference type="PANTHER" id="PTHR36115:SF4">
    <property type="entry name" value="MEMBRANE PROTEIN"/>
    <property type="match status" value="1"/>
</dbReference>
<dbReference type="InterPro" id="IPR051791">
    <property type="entry name" value="Pra-immunoreactive"/>
</dbReference>
<dbReference type="InterPro" id="IPR010432">
    <property type="entry name" value="RDD"/>
</dbReference>
<evidence type="ECO:0000313" key="9">
    <source>
        <dbReference type="EMBL" id="GGP98022.1"/>
    </source>
</evidence>
<feature type="compositionally biased region" description="Polar residues" evidence="6">
    <location>
        <begin position="233"/>
        <end position="249"/>
    </location>
</feature>
<feature type="transmembrane region" description="Helical" evidence="7">
    <location>
        <begin position="332"/>
        <end position="352"/>
    </location>
</feature>
<evidence type="ECO:0000256" key="7">
    <source>
        <dbReference type="SAM" id="Phobius"/>
    </source>
</evidence>
<keyword evidence="10" id="KW-1185">Reference proteome</keyword>
<comment type="subcellular location">
    <subcellularLocation>
        <location evidence="1">Cell membrane</location>
        <topology evidence="1">Multi-pass membrane protein</topology>
    </subcellularLocation>
</comment>
<reference evidence="10" key="1">
    <citation type="journal article" date="2019" name="Int. J. Syst. Evol. Microbiol.">
        <title>The Global Catalogue of Microorganisms (GCM) 10K type strain sequencing project: providing services to taxonomists for standard genome sequencing and annotation.</title>
        <authorList>
            <consortium name="The Broad Institute Genomics Platform"/>
            <consortium name="The Broad Institute Genome Sequencing Center for Infectious Disease"/>
            <person name="Wu L."/>
            <person name="Ma J."/>
        </authorList>
    </citation>
    <scope>NUCLEOTIDE SEQUENCE [LARGE SCALE GENOMIC DNA]</scope>
    <source>
        <strain evidence="10">JCM 3115</strain>
    </source>
</reference>
<keyword evidence="3 7" id="KW-0812">Transmembrane</keyword>
<feature type="compositionally biased region" description="Pro residues" evidence="6">
    <location>
        <begin position="1"/>
        <end position="10"/>
    </location>
</feature>
<evidence type="ECO:0000256" key="6">
    <source>
        <dbReference type="SAM" id="MobiDB-lite"/>
    </source>
</evidence>
<dbReference type="PANTHER" id="PTHR36115">
    <property type="entry name" value="PROLINE-RICH ANTIGEN HOMOLOG-RELATED"/>
    <property type="match status" value="1"/>
</dbReference>
<dbReference type="RefSeq" id="WP_189247072.1">
    <property type="nucleotide sequence ID" value="NZ_BMQJ01000006.1"/>
</dbReference>
<feature type="compositionally biased region" description="Low complexity" evidence="6">
    <location>
        <begin position="74"/>
        <end position="139"/>
    </location>
</feature>
<comment type="caution">
    <text evidence="9">The sequence shown here is derived from an EMBL/GenBank/DDBJ whole genome shotgun (WGS) entry which is preliminary data.</text>
</comment>
<feature type="region of interest" description="Disordered" evidence="6">
    <location>
        <begin position="1"/>
        <end position="269"/>
    </location>
</feature>
<proteinExistence type="predicted"/>
<evidence type="ECO:0000256" key="1">
    <source>
        <dbReference type="ARBA" id="ARBA00004651"/>
    </source>
</evidence>
<sequence>MTTGQPPYPQDDPDRDRTPSGHSGYGSHDMGRGPDELDPDATIVGYRTDNTGPGQGQPGYGQPGAYGQGGQPGYGQQPSYDQQQAYGQQGAQPGYGQQQAYGQQGAQPGYGQQQAYGQQGAQPGYGQQPSYGQQSPQPGYGQGGQPGYGQQPSYDQQQPYGQQGAQPGAYGQQSSQPGYGQQPSYDQQQAYGQQGAQPGYGQQPSYDQQQPYGQQGAQPGAYGQQPSYDQGAYGQQNSQPGGYGQQPSYDQGAYGQGAQPGYGQQPSYDQQQAYGQQGYGAQYGQQPGYAAQQQAYGQQGYTPQWDGGHAPGVSAPLAEWWQRLVARLIDGLILAIPTFVITLVLTGLLVTAPSFNMETGEYSVGSGVLLAGILTGVIGGLIYFVYELLMLKAKGQTVGKMAMGIKVVPVGGAPQAEGLPSNKAMSRAGVLWGPSILRGLPIVGFIIGIFSLVNVLWQLWDKPLHQCLHDKAAGTTVVKTR</sequence>
<protein>
    <recommendedName>
        <fullName evidence="8">RDD domain-containing protein</fullName>
    </recommendedName>
</protein>
<accession>A0ABQ2QWM4</accession>
<feature type="compositionally biased region" description="Low complexity" evidence="6">
    <location>
        <begin position="148"/>
        <end position="227"/>
    </location>
</feature>